<reference evidence="2" key="1">
    <citation type="journal article" date="2022" name="ISME J.">
        <title>Identification of active gaseous-alkane degraders at natural gas seeps.</title>
        <authorList>
            <person name="Farhan Ul Haque M."/>
            <person name="Hernandez M."/>
            <person name="Crombie A.T."/>
            <person name="Murrell J.C."/>
        </authorList>
    </citation>
    <scope>NUCLEOTIDE SEQUENCE</scope>
    <source>
        <strain evidence="2">PC2</strain>
    </source>
</reference>
<protein>
    <submittedName>
        <fullName evidence="2">Phasin family protein</fullName>
    </submittedName>
</protein>
<comment type="caution">
    <text evidence="2">The sequence shown here is derived from an EMBL/GenBank/DDBJ whole genome shotgun (WGS) entry which is preliminary data.</text>
</comment>
<dbReference type="RefSeq" id="WP_243067431.1">
    <property type="nucleotide sequence ID" value="NZ_JAIVFK010000013.1"/>
</dbReference>
<sequence>MSETKIPAEVAQISSENVRKMAEKGVSQARETYEKLNAAAKETAGSLDASASIVLKGLVEFNAKALEAFHANAHMTLDYLASLASVKAPTEIVPLQSAYAEKQFKALNDQTKDLSALAQKIAKECVEPIKGQFEKTLKSAA</sequence>
<accession>A0ABS9Z7R3</accession>
<feature type="domain" description="Phasin" evidence="1">
    <location>
        <begin position="34"/>
        <end position="133"/>
    </location>
</feature>
<dbReference type="EMBL" id="JAIVFP010000001">
    <property type="protein sequence ID" value="MCI4683481.1"/>
    <property type="molecule type" value="Genomic_DNA"/>
</dbReference>
<keyword evidence="3" id="KW-1185">Reference proteome</keyword>
<evidence type="ECO:0000313" key="3">
    <source>
        <dbReference type="Proteomes" id="UP001139104"/>
    </source>
</evidence>
<evidence type="ECO:0000313" key="2">
    <source>
        <dbReference type="EMBL" id="MCI4683481.1"/>
    </source>
</evidence>
<name>A0ABS9Z7R3_9HYPH</name>
<organism evidence="2 3">
    <name type="scientific">Candidatus Rhodoblastus alkanivorans</name>
    <dbReference type="NCBI Taxonomy" id="2954117"/>
    <lineage>
        <taxon>Bacteria</taxon>
        <taxon>Pseudomonadati</taxon>
        <taxon>Pseudomonadota</taxon>
        <taxon>Alphaproteobacteria</taxon>
        <taxon>Hyphomicrobiales</taxon>
        <taxon>Rhodoblastaceae</taxon>
        <taxon>Rhodoblastus</taxon>
    </lineage>
</organism>
<dbReference type="Pfam" id="PF09361">
    <property type="entry name" value="Phasin_2"/>
    <property type="match status" value="1"/>
</dbReference>
<gene>
    <name evidence="2" type="ORF">K2U94_12015</name>
</gene>
<proteinExistence type="predicted"/>
<dbReference type="Proteomes" id="UP001139104">
    <property type="component" value="Unassembled WGS sequence"/>
</dbReference>
<dbReference type="InterPro" id="IPR018968">
    <property type="entry name" value="Phasin"/>
</dbReference>
<evidence type="ECO:0000259" key="1">
    <source>
        <dbReference type="Pfam" id="PF09361"/>
    </source>
</evidence>